<evidence type="ECO:0000259" key="10">
    <source>
        <dbReference type="PROSITE" id="PS52029"/>
    </source>
</evidence>
<keyword evidence="7 9" id="KW-0573">Peptidoglycan synthesis</keyword>
<keyword evidence="5" id="KW-0378">Hydrolase</keyword>
<evidence type="ECO:0000256" key="6">
    <source>
        <dbReference type="ARBA" id="ARBA00022960"/>
    </source>
</evidence>
<dbReference type="PANTHER" id="PTHR30582:SF24">
    <property type="entry name" value="L,D-TRANSPEPTIDASE ERFK_SRFK-RELATED"/>
    <property type="match status" value="1"/>
</dbReference>
<evidence type="ECO:0000313" key="11">
    <source>
        <dbReference type="EMBL" id="MFB2876441.1"/>
    </source>
</evidence>
<dbReference type="Pfam" id="PF03734">
    <property type="entry name" value="YkuD"/>
    <property type="match status" value="1"/>
</dbReference>
<dbReference type="Gene3D" id="2.40.440.10">
    <property type="entry name" value="L,D-transpeptidase catalytic domain-like"/>
    <property type="match status" value="1"/>
</dbReference>
<evidence type="ECO:0000256" key="2">
    <source>
        <dbReference type="ARBA" id="ARBA00005992"/>
    </source>
</evidence>
<evidence type="ECO:0000256" key="5">
    <source>
        <dbReference type="ARBA" id="ARBA00022801"/>
    </source>
</evidence>
<dbReference type="EMBL" id="JBHFNQ010000052">
    <property type="protein sequence ID" value="MFB2876441.1"/>
    <property type="molecule type" value="Genomic_DNA"/>
</dbReference>
<accession>A0ABV4X1P5</accession>
<evidence type="ECO:0000256" key="3">
    <source>
        <dbReference type="ARBA" id="ARBA00022676"/>
    </source>
</evidence>
<organism evidence="11 12">
    <name type="scientific">Floridaenema aerugineum BLCC-F46</name>
    <dbReference type="NCBI Taxonomy" id="3153654"/>
    <lineage>
        <taxon>Bacteria</taxon>
        <taxon>Bacillati</taxon>
        <taxon>Cyanobacteriota</taxon>
        <taxon>Cyanophyceae</taxon>
        <taxon>Oscillatoriophycideae</taxon>
        <taxon>Aerosakkonematales</taxon>
        <taxon>Aerosakkonemataceae</taxon>
        <taxon>Floridanema</taxon>
        <taxon>Floridanema aerugineum</taxon>
    </lineage>
</organism>
<gene>
    <name evidence="11" type="ORF">ACE1CC_06070</name>
</gene>
<protein>
    <submittedName>
        <fullName evidence="11">L,D-transpeptidase</fullName>
        <ecNumber evidence="11">2.3.2.-</ecNumber>
    </submittedName>
</protein>
<keyword evidence="4 11" id="KW-0808">Transferase</keyword>
<sequence>MKGMVRGEALTKSFLLICFSTAFLTLWTQQLATASIFRNKEVELAKSQLIPQGHVVSTTALPTQTPDTVQPSPVSPVEDTWLKIKLKERRVYVYRDHQVKTSFPVAIGKPGWETPTGRFQVIQMVKDPAWQHPWNGKIFPPGPNNPLGVRWIGFWTDGKNTIGFHGTPNERVMGQAVSHGCVRMRNPDVVALFELVKVGTTVVVEH</sequence>
<keyword evidence="3" id="KW-0328">Glycosyltransferase</keyword>
<dbReference type="PANTHER" id="PTHR30582">
    <property type="entry name" value="L,D-TRANSPEPTIDASE"/>
    <property type="match status" value="1"/>
</dbReference>
<comment type="caution">
    <text evidence="11">The sequence shown here is derived from an EMBL/GenBank/DDBJ whole genome shotgun (WGS) entry which is preliminary data.</text>
</comment>
<evidence type="ECO:0000256" key="9">
    <source>
        <dbReference type="PROSITE-ProRule" id="PRU01373"/>
    </source>
</evidence>
<dbReference type="GO" id="GO:0016746">
    <property type="term" value="F:acyltransferase activity"/>
    <property type="evidence" value="ECO:0007669"/>
    <property type="project" value="UniProtKB-KW"/>
</dbReference>
<dbReference type="InterPro" id="IPR050979">
    <property type="entry name" value="LD-transpeptidase"/>
</dbReference>
<feature type="active site" description="Nucleophile" evidence="9">
    <location>
        <position position="181"/>
    </location>
</feature>
<dbReference type="InterPro" id="IPR005490">
    <property type="entry name" value="LD_TPept_cat_dom"/>
</dbReference>
<feature type="domain" description="L,D-TPase catalytic" evidence="10">
    <location>
        <begin position="80"/>
        <end position="205"/>
    </location>
</feature>
<dbReference type="EC" id="2.3.2.-" evidence="11"/>
<name>A0ABV4X1P5_9CYAN</name>
<keyword evidence="8 9" id="KW-0961">Cell wall biogenesis/degradation</keyword>
<keyword evidence="11" id="KW-0012">Acyltransferase</keyword>
<evidence type="ECO:0000256" key="7">
    <source>
        <dbReference type="ARBA" id="ARBA00022984"/>
    </source>
</evidence>
<evidence type="ECO:0000313" key="12">
    <source>
        <dbReference type="Proteomes" id="UP001576774"/>
    </source>
</evidence>
<comment type="pathway">
    <text evidence="1 9">Cell wall biogenesis; peptidoglycan biosynthesis.</text>
</comment>
<dbReference type="RefSeq" id="WP_413269576.1">
    <property type="nucleotide sequence ID" value="NZ_JBHFNQ010000052.1"/>
</dbReference>
<keyword evidence="6 9" id="KW-0133">Cell shape</keyword>
<evidence type="ECO:0000256" key="1">
    <source>
        <dbReference type="ARBA" id="ARBA00004752"/>
    </source>
</evidence>
<dbReference type="PROSITE" id="PS52029">
    <property type="entry name" value="LD_TPASE"/>
    <property type="match status" value="1"/>
</dbReference>
<feature type="active site" description="Proton donor/acceptor" evidence="9">
    <location>
        <position position="165"/>
    </location>
</feature>
<keyword evidence="12" id="KW-1185">Reference proteome</keyword>
<evidence type="ECO:0000256" key="4">
    <source>
        <dbReference type="ARBA" id="ARBA00022679"/>
    </source>
</evidence>
<reference evidence="11 12" key="1">
    <citation type="submission" date="2024-09" db="EMBL/GenBank/DDBJ databases">
        <title>Floridaenema gen nov. (Aerosakkonemataceae, Aerosakkonematales ord. nov., Cyanobacteria) from benthic tropical and subtropical fresh waters, with the description of four new species.</title>
        <authorList>
            <person name="Moretto J.A."/>
            <person name="Berthold D.E."/>
            <person name="Lefler F.W."/>
            <person name="Huang I.-S."/>
            <person name="Laughinghouse H. IV."/>
        </authorList>
    </citation>
    <scope>NUCLEOTIDE SEQUENCE [LARGE SCALE GENOMIC DNA]</scope>
    <source>
        <strain evidence="11 12">BLCC-F46</strain>
    </source>
</reference>
<comment type="similarity">
    <text evidence="2">Belongs to the YkuD family.</text>
</comment>
<dbReference type="CDD" id="cd16913">
    <property type="entry name" value="YkuD_like"/>
    <property type="match status" value="1"/>
</dbReference>
<proteinExistence type="inferred from homology"/>
<dbReference type="InterPro" id="IPR038063">
    <property type="entry name" value="Transpep_catalytic_dom"/>
</dbReference>
<evidence type="ECO:0000256" key="8">
    <source>
        <dbReference type="ARBA" id="ARBA00023316"/>
    </source>
</evidence>
<dbReference type="SUPFAM" id="SSF141523">
    <property type="entry name" value="L,D-transpeptidase catalytic domain-like"/>
    <property type="match status" value="1"/>
</dbReference>
<dbReference type="Proteomes" id="UP001576774">
    <property type="component" value="Unassembled WGS sequence"/>
</dbReference>